<reference evidence="1" key="1">
    <citation type="journal article" date="2020" name="Stud. Mycol.">
        <title>101 Dothideomycetes genomes: a test case for predicting lifestyles and emergence of pathogens.</title>
        <authorList>
            <person name="Haridas S."/>
            <person name="Albert R."/>
            <person name="Binder M."/>
            <person name="Bloem J."/>
            <person name="Labutti K."/>
            <person name="Salamov A."/>
            <person name="Andreopoulos B."/>
            <person name="Baker S."/>
            <person name="Barry K."/>
            <person name="Bills G."/>
            <person name="Bluhm B."/>
            <person name="Cannon C."/>
            <person name="Castanera R."/>
            <person name="Culley D."/>
            <person name="Daum C."/>
            <person name="Ezra D."/>
            <person name="Gonzalez J."/>
            <person name="Henrissat B."/>
            <person name="Kuo A."/>
            <person name="Liang C."/>
            <person name="Lipzen A."/>
            <person name="Lutzoni F."/>
            <person name="Magnuson J."/>
            <person name="Mondo S."/>
            <person name="Nolan M."/>
            <person name="Ohm R."/>
            <person name="Pangilinan J."/>
            <person name="Park H.-J."/>
            <person name="Ramirez L."/>
            <person name="Alfaro M."/>
            <person name="Sun H."/>
            <person name="Tritt A."/>
            <person name="Yoshinaga Y."/>
            <person name="Zwiers L.-H."/>
            <person name="Turgeon B."/>
            <person name="Goodwin S."/>
            <person name="Spatafora J."/>
            <person name="Crous P."/>
            <person name="Grigoriev I."/>
        </authorList>
    </citation>
    <scope>NUCLEOTIDE SEQUENCE</scope>
    <source>
        <strain evidence="1">CBS 110217</strain>
    </source>
</reference>
<gene>
    <name evidence="1" type="ORF">EK21DRAFT_83825</name>
</gene>
<dbReference type="Proteomes" id="UP000799777">
    <property type="component" value="Unassembled WGS sequence"/>
</dbReference>
<accession>A0A9P4HMT9</accession>
<keyword evidence="2" id="KW-1185">Reference proteome</keyword>
<dbReference type="AlphaFoldDB" id="A0A9P4HMT9"/>
<sequence>MFYDPFTGHKTSGCHVILRDAKLTTATIAELQNAALFDRKIKLEAVPVEWTTDANNSNVINVRSGWHATKSRDLRHATIRSSPVHYPEDLFSPQREGRRVRFDNILNRNSYRGTSGHILQDLYIRLHDLNVLADQTTAKKITGLENVRMDDVFARLITTRWIEMATRQLAPNFEYMQEELFGKWILGDQDRKLWVPTHSYRKGTQKP</sequence>
<name>A0A9P4HMT9_9PLEO</name>
<evidence type="ECO:0000313" key="2">
    <source>
        <dbReference type="Proteomes" id="UP000799777"/>
    </source>
</evidence>
<comment type="caution">
    <text evidence="1">The sequence shown here is derived from an EMBL/GenBank/DDBJ whole genome shotgun (WGS) entry which is preliminary data.</text>
</comment>
<organism evidence="1 2">
    <name type="scientific">Setomelanomma holmii</name>
    <dbReference type="NCBI Taxonomy" id="210430"/>
    <lineage>
        <taxon>Eukaryota</taxon>
        <taxon>Fungi</taxon>
        <taxon>Dikarya</taxon>
        <taxon>Ascomycota</taxon>
        <taxon>Pezizomycotina</taxon>
        <taxon>Dothideomycetes</taxon>
        <taxon>Pleosporomycetidae</taxon>
        <taxon>Pleosporales</taxon>
        <taxon>Pleosporineae</taxon>
        <taxon>Phaeosphaeriaceae</taxon>
        <taxon>Setomelanomma</taxon>
    </lineage>
</organism>
<protein>
    <submittedName>
        <fullName evidence="1">Uncharacterized protein</fullName>
    </submittedName>
</protein>
<evidence type="ECO:0000313" key="1">
    <source>
        <dbReference type="EMBL" id="KAF2036112.1"/>
    </source>
</evidence>
<dbReference type="EMBL" id="ML978155">
    <property type="protein sequence ID" value="KAF2036112.1"/>
    <property type="molecule type" value="Genomic_DNA"/>
</dbReference>
<proteinExistence type="predicted"/>